<accession>A0AAV7N3F9</accession>
<dbReference type="Proteomes" id="UP001066276">
    <property type="component" value="Chromosome 9"/>
</dbReference>
<organism evidence="1 2">
    <name type="scientific">Pleurodeles waltl</name>
    <name type="common">Iberian ribbed newt</name>
    <dbReference type="NCBI Taxonomy" id="8319"/>
    <lineage>
        <taxon>Eukaryota</taxon>
        <taxon>Metazoa</taxon>
        <taxon>Chordata</taxon>
        <taxon>Craniata</taxon>
        <taxon>Vertebrata</taxon>
        <taxon>Euteleostomi</taxon>
        <taxon>Amphibia</taxon>
        <taxon>Batrachia</taxon>
        <taxon>Caudata</taxon>
        <taxon>Salamandroidea</taxon>
        <taxon>Salamandridae</taxon>
        <taxon>Pleurodelinae</taxon>
        <taxon>Pleurodeles</taxon>
    </lineage>
</organism>
<keyword evidence="2" id="KW-1185">Reference proteome</keyword>
<sequence length="73" mass="7615">MRLHEGQLLQGCICSASPSPPAAVASLRTYTQGSVATTAGPLGPCWVRILVSVRAPSEPLRRSGQVSGISGYY</sequence>
<evidence type="ECO:0000313" key="1">
    <source>
        <dbReference type="EMBL" id="KAJ1109435.1"/>
    </source>
</evidence>
<name>A0AAV7N3F9_PLEWA</name>
<dbReference type="AlphaFoldDB" id="A0AAV7N3F9"/>
<gene>
    <name evidence="1" type="ORF">NDU88_006796</name>
</gene>
<comment type="caution">
    <text evidence="1">The sequence shown here is derived from an EMBL/GenBank/DDBJ whole genome shotgun (WGS) entry which is preliminary data.</text>
</comment>
<proteinExistence type="predicted"/>
<protein>
    <submittedName>
        <fullName evidence="1">Uncharacterized protein</fullName>
    </submittedName>
</protein>
<evidence type="ECO:0000313" key="2">
    <source>
        <dbReference type="Proteomes" id="UP001066276"/>
    </source>
</evidence>
<reference evidence="1" key="1">
    <citation type="journal article" date="2022" name="bioRxiv">
        <title>Sequencing and chromosome-scale assembly of the giantPleurodeles waltlgenome.</title>
        <authorList>
            <person name="Brown T."/>
            <person name="Elewa A."/>
            <person name="Iarovenko S."/>
            <person name="Subramanian E."/>
            <person name="Araus A.J."/>
            <person name="Petzold A."/>
            <person name="Susuki M."/>
            <person name="Suzuki K.-i.T."/>
            <person name="Hayashi T."/>
            <person name="Toyoda A."/>
            <person name="Oliveira C."/>
            <person name="Osipova E."/>
            <person name="Leigh N.D."/>
            <person name="Simon A."/>
            <person name="Yun M.H."/>
        </authorList>
    </citation>
    <scope>NUCLEOTIDE SEQUENCE</scope>
    <source>
        <strain evidence="1">20211129_DDA</strain>
        <tissue evidence="1">Liver</tissue>
    </source>
</reference>
<dbReference type="EMBL" id="JANPWB010000013">
    <property type="protein sequence ID" value="KAJ1109435.1"/>
    <property type="molecule type" value="Genomic_DNA"/>
</dbReference>